<accession>A0A4Y7R5T9</accession>
<sequence>MRKVLFKTPVLVVGSSMLPLGTSPNLLDGSLLDVTRELALQRSEESQQLRPRAMALAMTVMPVTSGLEIGGSTALDVGLFKTASDLTKHREAKRLQNRWPFLTGYQTGGPETIAVHPTRSKAGPYYLREEDFEVAFDKESLKFQLENTVVMYAIVMVASPKEGWRMV</sequence>
<reference evidence="1 2" key="1">
    <citation type="journal article" date="2019" name="Nat. Ecol. Evol.">
        <title>Megaphylogeny resolves global patterns of mushroom evolution.</title>
        <authorList>
            <person name="Varga T."/>
            <person name="Krizsan K."/>
            <person name="Foldi C."/>
            <person name="Dima B."/>
            <person name="Sanchez-Garcia M."/>
            <person name="Sanchez-Ramirez S."/>
            <person name="Szollosi G.J."/>
            <person name="Szarkandi J.G."/>
            <person name="Papp V."/>
            <person name="Albert L."/>
            <person name="Andreopoulos W."/>
            <person name="Angelini C."/>
            <person name="Antonin V."/>
            <person name="Barry K.W."/>
            <person name="Bougher N.L."/>
            <person name="Buchanan P."/>
            <person name="Buyck B."/>
            <person name="Bense V."/>
            <person name="Catcheside P."/>
            <person name="Chovatia M."/>
            <person name="Cooper J."/>
            <person name="Damon W."/>
            <person name="Desjardin D."/>
            <person name="Finy P."/>
            <person name="Geml J."/>
            <person name="Haridas S."/>
            <person name="Hughes K."/>
            <person name="Justo A."/>
            <person name="Karasinski D."/>
            <person name="Kautmanova I."/>
            <person name="Kiss B."/>
            <person name="Kocsube S."/>
            <person name="Kotiranta H."/>
            <person name="LaButti K.M."/>
            <person name="Lechner B.E."/>
            <person name="Liimatainen K."/>
            <person name="Lipzen A."/>
            <person name="Lukacs Z."/>
            <person name="Mihaltcheva S."/>
            <person name="Morgado L.N."/>
            <person name="Niskanen T."/>
            <person name="Noordeloos M.E."/>
            <person name="Ohm R.A."/>
            <person name="Ortiz-Santana B."/>
            <person name="Ovrebo C."/>
            <person name="Racz N."/>
            <person name="Riley R."/>
            <person name="Savchenko A."/>
            <person name="Shiryaev A."/>
            <person name="Soop K."/>
            <person name="Spirin V."/>
            <person name="Szebenyi C."/>
            <person name="Tomsovsky M."/>
            <person name="Tulloss R.E."/>
            <person name="Uehling J."/>
            <person name="Grigoriev I.V."/>
            <person name="Vagvolgyi C."/>
            <person name="Papp T."/>
            <person name="Martin F.M."/>
            <person name="Miettinen O."/>
            <person name="Hibbett D.S."/>
            <person name="Nagy L.G."/>
        </authorList>
    </citation>
    <scope>NUCLEOTIDE SEQUENCE [LARGE SCALE GENOMIC DNA]</scope>
    <source>
        <strain evidence="1 2">FP101781</strain>
    </source>
</reference>
<dbReference type="EMBL" id="QPFP01000644">
    <property type="protein sequence ID" value="TEB04113.1"/>
    <property type="molecule type" value="Genomic_DNA"/>
</dbReference>
<keyword evidence="2" id="KW-1185">Reference proteome</keyword>
<evidence type="ECO:0000313" key="2">
    <source>
        <dbReference type="Proteomes" id="UP000298030"/>
    </source>
</evidence>
<dbReference type="Proteomes" id="UP000298030">
    <property type="component" value="Unassembled WGS sequence"/>
</dbReference>
<name>A0A4Y7R5T9_COPMI</name>
<dbReference type="AlphaFoldDB" id="A0A4Y7R5T9"/>
<evidence type="ECO:0000313" key="1">
    <source>
        <dbReference type="EMBL" id="TEB04113.1"/>
    </source>
</evidence>
<gene>
    <name evidence="1" type="ORF">FA13DRAFT_1723368</name>
</gene>
<organism evidence="1 2">
    <name type="scientific">Coprinellus micaceus</name>
    <name type="common">Glistening ink-cap mushroom</name>
    <name type="synonym">Coprinus micaceus</name>
    <dbReference type="NCBI Taxonomy" id="71717"/>
    <lineage>
        <taxon>Eukaryota</taxon>
        <taxon>Fungi</taxon>
        <taxon>Dikarya</taxon>
        <taxon>Basidiomycota</taxon>
        <taxon>Agaricomycotina</taxon>
        <taxon>Agaricomycetes</taxon>
        <taxon>Agaricomycetidae</taxon>
        <taxon>Agaricales</taxon>
        <taxon>Agaricineae</taxon>
        <taxon>Psathyrellaceae</taxon>
        <taxon>Coprinellus</taxon>
    </lineage>
</organism>
<proteinExistence type="predicted"/>
<comment type="caution">
    <text evidence="1">The sequence shown here is derived from an EMBL/GenBank/DDBJ whole genome shotgun (WGS) entry which is preliminary data.</text>
</comment>
<protein>
    <submittedName>
        <fullName evidence="1">Uncharacterized protein</fullName>
    </submittedName>
</protein>